<proteinExistence type="predicted"/>
<gene>
    <name evidence="1" type="primary">abiF</name>
    <name evidence="1" type="ORF">LrDSM24759_09200</name>
</gene>
<dbReference type="EMBL" id="BFBY01000006">
    <property type="protein sequence ID" value="GBG05006.1"/>
    <property type="molecule type" value="Genomic_DNA"/>
</dbReference>
<evidence type="ECO:0000313" key="1">
    <source>
        <dbReference type="EMBL" id="GBG05006.1"/>
    </source>
</evidence>
<dbReference type="RefSeq" id="WP_157964242.1">
    <property type="nucleotide sequence ID" value="NZ_BFBY01000006.1"/>
</dbReference>
<sequence length="329" mass="38512">MIESKPFKTYNQQLKILRERGLEVPTNGKPKRALEKIGYYTLINGYKPLFLAKDTHGKVIHPERFIPGASFNEILSLYNLDKELRSILYNGLLFYETSLGAQISYYFSERYPERHSYLAMDNFTDDPKKVARVLRTINSLSTVINRSVADHKENAIKHYVNKHRHVPLWVLVDFLTFGDLNYFYGNCTDEVKINIAKNFTQRHKREYSQRKMNSITPDTIEAINHLVNLFRNAVAHNEITYSKYMYKSSKLKSLKSILNLPKLPISDQAGVFELIMSLKVVLDKAEFKKLARDIDRLLDFYKEDFQSVSFIGILQDMHFPENYKEFLTI</sequence>
<evidence type="ECO:0000313" key="2">
    <source>
        <dbReference type="Proteomes" id="UP000257317"/>
    </source>
</evidence>
<reference evidence="2" key="1">
    <citation type="submission" date="2018-03" db="EMBL/GenBank/DDBJ databases">
        <title>New taxa in the Lactobacillus gasseri group.</title>
        <authorList>
            <person name="Tanizawa Y."/>
            <person name="Tohno M."/>
            <person name="Endo A."/>
            <person name="Arita M."/>
        </authorList>
    </citation>
    <scope>NUCLEOTIDE SEQUENCE [LARGE SCALE GENOMIC DNA]</scope>
    <source>
        <strain evidence="2">DSM 24759</strain>
    </source>
</reference>
<accession>A0A2Z6T783</accession>
<name>A0A2Z6T783_9LACO</name>
<keyword evidence="2" id="KW-1185">Reference proteome</keyword>
<dbReference type="Proteomes" id="UP000257317">
    <property type="component" value="Unassembled WGS sequence"/>
</dbReference>
<dbReference type="OrthoDB" id="5363652at2"/>
<protein>
    <submittedName>
        <fullName evidence="1">Abortive infection bacteriophage resistance protein</fullName>
    </submittedName>
</protein>
<comment type="caution">
    <text evidence="1">The sequence shown here is derived from an EMBL/GenBank/DDBJ whole genome shotgun (WGS) entry which is preliminary data.</text>
</comment>
<dbReference type="AlphaFoldDB" id="A0A2Z6T783"/>
<dbReference type="Pfam" id="PF07751">
    <property type="entry name" value="Abi_2"/>
    <property type="match status" value="1"/>
</dbReference>
<organism evidence="1 2">
    <name type="scientific">Lactobacillus rodentium</name>
    <dbReference type="NCBI Taxonomy" id="947835"/>
    <lineage>
        <taxon>Bacteria</taxon>
        <taxon>Bacillati</taxon>
        <taxon>Bacillota</taxon>
        <taxon>Bacilli</taxon>
        <taxon>Lactobacillales</taxon>
        <taxon>Lactobacillaceae</taxon>
        <taxon>Lactobacillus</taxon>
    </lineage>
</organism>
<dbReference type="InterPro" id="IPR011664">
    <property type="entry name" value="Abi_system_AbiD/AbiF-like"/>
</dbReference>